<keyword evidence="3" id="KW-1185">Reference proteome</keyword>
<organism evidence="2 3">
    <name type="scientific">Aeromonas sobria</name>
    <dbReference type="NCBI Taxonomy" id="646"/>
    <lineage>
        <taxon>Bacteria</taxon>
        <taxon>Pseudomonadati</taxon>
        <taxon>Pseudomonadota</taxon>
        <taxon>Gammaproteobacteria</taxon>
        <taxon>Aeromonadales</taxon>
        <taxon>Aeromonadaceae</taxon>
        <taxon>Aeromonas</taxon>
    </lineage>
</organism>
<gene>
    <name evidence="2" type="ORF">CJP16_21665</name>
</gene>
<reference evidence="2 3" key="1">
    <citation type="journal article" date="2017" name="Front. Microbiol.">
        <title>Strong Genomic and Phenotypic Heterogeneity in the Aeromonas sobria Species Complex.</title>
        <authorList>
            <person name="Gauthier J."/>
            <person name="Vincent A.T."/>
            <person name="Charette S.J."/>
            <person name="Derome N."/>
        </authorList>
    </citation>
    <scope>NUCLEOTIDE SEQUENCE [LARGE SCALE GENOMIC DNA]</scope>
    <source>
        <strain evidence="2 3">TM18</strain>
    </source>
</reference>
<evidence type="ECO:0000313" key="2">
    <source>
        <dbReference type="EMBL" id="PKQ72305.1"/>
    </source>
</evidence>
<proteinExistence type="predicted"/>
<evidence type="ECO:0000256" key="1">
    <source>
        <dbReference type="SAM" id="MobiDB-lite"/>
    </source>
</evidence>
<comment type="caution">
    <text evidence="2">The sequence shown here is derived from an EMBL/GenBank/DDBJ whole genome shotgun (WGS) entry which is preliminary data.</text>
</comment>
<feature type="region of interest" description="Disordered" evidence="1">
    <location>
        <begin position="121"/>
        <end position="146"/>
    </location>
</feature>
<dbReference type="Proteomes" id="UP000233467">
    <property type="component" value="Unassembled WGS sequence"/>
</dbReference>
<feature type="compositionally biased region" description="Basic and acidic residues" evidence="1">
    <location>
        <begin position="121"/>
        <end position="138"/>
    </location>
</feature>
<dbReference type="EMBL" id="NQMM01000062">
    <property type="protein sequence ID" value="PKQ72305.1"/>
    <property type="molecule type" value="Genomic_DNA"/>
</dbReference>
<sequence>MIIGAARYQLMQPALGATRTSEYAEPQQKSIQLADDKVTLNSSRDGFSAAYERPALVRKDPDRSLTQIAWDNLLAQRIGLSREKLDELEQKKKEIEHNSELSDEKKQQLLADLDKQKEELIKEAIERRQARGDEERQSNPDSGSLS</sequence>
<evidence type="ECO:0000313" key="3">
    <source>
        <dbReference type="Proteomes" id="UP000233467"/>
    </source>
</evidence>
<dbReference type="AlphaFoldDB" id="A0A2N3IN58"/>
<name>A0A2N3IN58_AERSO</name>
<protein>
    <submittedName>
        <fullName evidence="2">Uncharacterized protein</fullName>
    </submittedName>
</protein>
<dbReference type="RefSeq" id="WP_101326568.1">
    <property type="nucleotide sequence ID" value="NZ_NQMM01000062.1"/>
</dbReference>
<accession>A0A2N3IN58</accession>